<dbReference type="Gene3D" id="2.130.10.10">
    <property type="entry name" value="YVTN repeat-like/Quinoprotein amine dehydrogenase"/>
    <property type="match status" value="1"/>
</dbReference>
<sequence>MHIRQQILLSIILAGVSFLFDSGEVHAQRRRMREVKPIEGVKVGAFDAEQQEFFNKETGLPDEDVRGVAIAGDGSVYAATAAGLARWNDDSWAPVSGLKGPALQVATHGEGVIAIAGGGVFEVTGTKANRLADAPAEAVAEDAAPALLGGASIGIGTPDGLFRLRDGKFVRDDVLQKLLGDEADVRQIVRATDGRIALAAQAGLFLGGEDSPWVQLFPRAGNRSWAPHDVRGVAFDRQDRLWFASPQGVGVLDGEAWTLYTGKDGLPYNDFTTAAAGEEGVVWFGTKIGAIRFDGEHWSYRQGLRWVPDDLIRGIAVNKQGDAWFATSAGAGVIQRRPVTLAEKAKYFEEEIDKYNRRTPYGFVDRAGLDVAGDKSSFRNLDSDNDGLWTAMYGAGECFAYAATKDPQAKQRAKDTFEALRFLTVVTRDSSHPPPAGFVARTILPTSGEDPNAEHYTPEKDRRKQREDPYWKIISPRWPTSADGKWYWKCDTSSDELDGHYFFNACYYDLVAETDEEKARVRDIVLPMTDHLIDNGFRMIDHDGKPTRWAFFDPQTLNHEQTMGRGLNSLSILSYLKVAEHISGGDEKYRKAYNDLIEKHGYATNVEFPKWQNGPGSGNQSDDEMAFMCYYTLLNYETDETLRRKYLRSMWDYWRLEEPENNPLFNFIFAARFDVPERWRRFWSPPQSVITDSITTLKQIPLDRIDWSYKNSHRIDIVPLGKHILRSRGTGHLRNGKCLPIDERRVEHWNHNPFELDGGSGGRILADGAVYLLPYYMGLYHGYILEDAE</sequence>
<dbReference type="SUPFAM" id="SSF63829">
    <property type="entry name" value="Calcium-dependent phosphotriesterase"/>
    <property type="match status" value="1"/>
</dbReference>
<proteinExistence type="predicted"/>
<dbReference type="RefSeq" id="WP_145375882.1">
    <property type="nucleotide sequence ID" value="NZ_CP036276.1"/>
</dbReference>
<dbReference type="KEGG" id="sdyn:Mal52_21420"/>
<dbReference type="InterPro" id="IPR015943">
    <property type="entry name" value="WD40/YVTN_repeat-like_dom_sf"/>
</dbReference>
<dbReference type="Proteomes" id="UP000319383">
    <property type="component" value="Chromosome"/>
</dbReference>
<accession>A0A517ZMG6</accession>
<name>A0A517ZMG6_9PLAN</name>
<evidence type="ECO:0000313" key="1">
    <source>
        <dbReference type="EMBL" id="QDU43666.1"/>
    </source>
</evidence>
<dbReference type="EMBL" id="CP036276">
    <property type="protein sequence ID" value="QDU43666.1"/>
    <property type="molecule type" value="Genomic_DNA"/>
</dbReference>
<protein>
    <submittedName>
        <fullName evidence="1">Two component regulator propeller</fullName>
    </submittedName>
</protein>
<evidence type="ECO:0000313" key="2">
    <source>
        <dbReference type="Proteomes" id="UP000319383"/>
    </source>
</evidence>
<dbReference type="AlphaFoldDB" id="A0A517ZMG6"/>
<organism evidence="1 2">
    <name type="scientific">Symmachiella dynata</name>
    <dbReference type="NCBI Taxonomy" id="2527995"/>
    <lineage>
        <taxon>Bacteria</taxon>
        <taxon>Pseudomonadati</taxon>
        <taxon>Planctomycetota</taxon>
        <taxon>Planctomycetia</taxon>
        <taxon>Planctomycetales</taxon>
        <taxon>Planctomycetaceae</taxon>
        <taxon>Symmachiella</taxon>
    </lineage>
</organism>
<gene>
    <name evidence="1" type="ORF">Mal52_21420</name>
</gene>
<reference evidence="1 2" key="1">
    <citation type="submission" date="2019-02" db="EMBL/GenBank/DDBJ databases">
        <title>Deep-cultivation of Planctomycetes and their phenomic and genomic characterization uncovers novel biology.</title>
        <authorList>
            <person name="Wiegand S."/>
            <person name="Jogler M."/>
            <person name="Boedeker C."/>
            <person name="Pinto D."/>
            <person name="Vollmers J."/>
            <person name="Rivas-Marin E."/>
            <person name="Kohn T."/>
            <person name="Peeters S.H."/>
            <person name="Heuer A."/>
            <person name="Rast P."/>
            <person name="Oberbeckmann S."/>
            <person name="Bunk B."/>
            <person name="Jeske O."/>
            <person name="Meyerdierks A."/>
            <person name="Storesund J.E."/>
            <person name="Kallscheuer N."/>
            <person name="Luecker S."/>
            <person name="Lage O.M."/>
            <person name="Pohl T."/>
            <person name="Merkel B.J."/>
            <person name="Hornburger P."/>
            <person name="Mueller R.-W."/>
            <person name="Bruemmer F."/>
            <person name="Labrenz M."/>
            <person name="Spormann A.M."/>
            <person name="Op den Camp H."/>
            <person name="Overmann J."/>
            <person name="Amann R."/>
            <person name="Jetten M.S.M."/>
            <person name="Mascher T."/>
            <person name="Medema M.H."/>
            <person name="Devos D.P."/>
            <person name="Kaster A.-K."/>
            <person name="Ovreas L."/>
            <person name="Rohde M."/>
            <person name="Galperin M.Y."/>
            <person name="Jogler C."/>
        </authorList>
    </citation>
    <scope>NUCLEOTIDE SEQUENCE [LARGE SCALE GENOMIC DNA]</scope>
    <source>
        <strain evidence="1 2">Mal52</strain>
    </source>
</reference>
<keyword evidence="2" id="KW-1185">Reference proteome</keyword>